<dbReference type="Pfam" id="PF03407">
    <property type="entry name" value="Nucleotid_trans"/>
    <property type="match status" value="1"/>
</dbReference>
<dbReference type="Proteomes" id="UP000835052">
    <property type="component" value="Unassembled WGS sequence"/>
</dbReference>
<reference evidence="2" key="1">
    <citation type="submission" date="2020-10" db="EMBL/GenBank/DDBJ databases">
        <authorList>
            <person name="Kikuchi T."/>
        </authorList>
    </citation>
    <scope>NUCLEOTIDE SEQUENCE</scope>
    <source>
        <strain evidence="2">NKZ352</strain>
    </source>
</reference>
<proteinExistence type="predicted"/>
<dbReference type="InterPro" id="IPR005069">
    <property type="entry name" value="Nucl-diP-sugar_transferase"/>
</dbReference>
<comment type="caution">
    <text evidence="2">The sequence shown here is derived from an EMBL/GenBank/DDBJ whole genome shotgun (WGS) entry which is preliminary data.</text>
</comment>
<dbReference type="OrthoDB" id="5779783at2759"/>
<dbReference type="PANTHER" id="PTHR31967">
    <property type="entry name" value="GROUNDHOG (HEDGEHOG-LIKE FAMILY)-RELATED"/>
    <property type="match status" value="1"/>
</dbReference>
<dbReference type="PANTHER" id="PTHR31967:SF4">
    <property type="entry name" value="NUCLEOTIDE-DIPHOSPHO-SUGAR TRANSFERASE DOMAIN-CONTAINING PROTEIN"/>
    <property type="match status" value="1"/>
</dbReference>
<evidence type="ECO:0000313" key="3">
    <source>
        <dbReference type="Proteomes" id="UP000835052"/>
    </source>
</evidence>
<evidence type="ECO:0000313" key="2">
    <source>
        <dbReference type="EMBL" id="CAD6194883.1"/>
    </source>
</evidence>
<dbReference type="EMBL" id="CAJGYM010000048">
    <property type="protein sequence ID" value="CAD6194883.1"/>
    <property type="molecule type" value="Genomic_DNA"/>
</dbReference>
<protein>
    <recommendedName>
        <fullName evidence="1">Nucleotide-diphospho-sugar transferase domain-containing protein</fullName>
    </recommendedName>
</protein>
<dbReference type="AlphaFoldDB" id="A0A8S1HEG0"/>
<gene>
    <name evidence="2" type="ORF">CAUJ_LOCUS10802</name>
</gene>
<sequence length="260" mass="30371">MDGKTRRILHSFYPELKIFTWHVIPLQIGFLPYDATYMSFFLMRTNMIQALLTFGKSFWMLQADTIWRQNLFERVDVGKFKGDILLDQQGYHGTSEARKKMMNGANFYLPNKTSTKELVASWLKWQRKIYITDPDLVKMFCLRGDFDCDYLPHSTSSGWEWIYGDQTFPPIIIQMDGETGGNKEKILTKYGFWFLDSERKCVQKNVDKAVKSLENGKVPKIISKSKQRETFYLKIGEIMNRIPIFLGIIPPFMAVLLPSI</sequence>
<evidence type="ECO:0000259" key="1">
    <source>
        <dbReference type="Pfam" id="PF03407"/>
    </source>
</evidence>
<feature type="domain" description="Nucleotide-diphospho-sugar transferase" evidence="1">
    <location>
        <begin position="1"/>
        <end position="186"/>
    </location>
</feature>
<organism evidence="2 3">
    <name type="scientific">Caenorhabditis auriculariae</name>
    <dbReference type="NCBI Taxonomy" id="2777116"/>
    <lineage>
        <taxon>Eukaryota</taxon>
        <taxon>Metazoa</taxon>
        <taxon>Ecdysozoa</taxon>
        <taxon>Nematoda</taxon>
        <taxon>Chromadorea</taxon>
        <taxon>Rhabditida</taxon>
        <taxon>Rhabditina</taxon>
        <taxon>Rhabditomorpha</taxon>
        <taxon>Rhabditoidea</taxon>
        <taxon>Rhabditidae</taxon>
        <taxon>Peloderinae</taxon>
        <taxon>Caenorhabditis</taxon>
    </lineage>
</organism>
<name>A0A8S1HEG0_9PELO</name>
<accession>A0A8S1HEG0</accession>
<keyword evidence="3" id="KW-1185">Reference proteome</keyword>